<dbReference type="SUPFAM" id="SSF56801">
    <property type="entry name" value="Acetyl-CoA synthetase-like"/>
    <property type="match status" value="1"/>
</dbReference>
<dbReference type="OrthoDB" id="10253115at2759"/>
<evidence type="ECO:0000313" key="2">
    <source>
        <dbReference type="EMBL" id="ELU41378.1"/>
    </source>
</evidence>
<dbReference type="STRING" id="983506.L8WX85"/>
<keyword evidence="2" id="KW-0378">Hydrolase</keyword>
<dbReference type="AlphaFoldDB" id="L8WX85"/>
<sequence>MAYVILHSHKVGKWKGKHAEFEADIKNHAKKRLPGFACPEWVEVVPELPKTS</sequence>
<gene>
    <name evidence="2" type="ORF">AG1IA_04586</name>
</gene>
<evidence type="ECO:0000313" key="3">
    <source>
        <dbReference type="Proteomes" id="UP000011668"/>
    </source>
</evidence>
<dbReference type="InterPro" id="IPR045851">
    <property type="entry name" value="AMP-bd_C_sf"/>
</dbReference>
<protein>
    <submittedName>
        <fullName evidence="2">Glycosyl hydrolases family 2, sugar binding domain-containing protein</fullName>
    </submittedName>
</protein>
<comment type="caution">
    <text evidence="2">The sequence shown here is derived from an EMBL/GenBank/DDBJ whole genome shotgun (WGS) entry which is preliminary data.</text>
</comment>
<organism evidence="2 3">
    <name type="scientific">Thanatephorus cucumeris (strain AG1-IA)</name>
    <name type="common">Rice sheath blight fungus</name>
    <name type="synonym">Rhizoctonia solani</name>
    <dbReference type="NCBI Taxonomy" id="983506"/>
    <lineage>
        <taxon>Eukaryota</taxon>
        <taxon>Fungi</taxon>
        <taxon>Dikarya</taxon>
        <taxon>Basidiomycota</taxon>
        <taxon>Agaricomycotina</taxon>
        <taxon>Agaricomycetes</taxon>
        <taxon>Cantharellales</taxon>
        <taxon>Ceratobasidiaceae</taxon>
        <taxon>Rhizoctonia</taxon>
        <taxon>Rhizoctonia solani AG-1</taxon>
    </lineage>
</organism>
<accession>L8WX85</accession>
<dbReference type="Pfam" id="PF13193">
    <property type="entry name" value="AMP-binding_C"/>
    <property type="match status" value="1"/>
</dbReference>
<dbReference type="Gene3D" id="3.30.300.30">
    <property type="match status" value="1"/>
</dbReference>
<feature type="domain" description="AMP-binding enzyme C-terminal" evidence="1">
    <location>
        <begin position="1"/>
        <end position="51"/>
    </location>
</feature>
<dbReference type="HOGENOM" id="CLU_3088922_0_0_1"/>
<dbReference type="InterPro" id="IPR025110">
    <property type="entry name" value="AMP-bd_C"/>
</dbReference>
<name>L8WX85_THACA</name>
<dbReference type="GO" id="GO:0016787">
    <property type="term" value="F:hydrolase activity"/>
    <property type="evidence" value="ECO:0007669"/>
    <property type="project" value="UniProtKB-KW"/>
</dbReference>
<reference evidence="2 3" key="1">
    <citation type="journal article" date="2013" name="Nat. Commun.">
        <title>The evolution and pathogenic mechanisms of the rice sheath blight pathogen.</title>
        <authorList>
            <person name="Zheng A."/>
            <person name="Lin R."/>
            <person name="Xu L."/>
            <person name="Qin P."/>
            <person name="Tang C."/>
            <person name="Ai P."/>
            <person name="Zhang D."/>
            <person name="Liu Y."/>
            <person name="Sun Z."/>
            <person name="Feng H."/>
            <person name="Wang Y."/>
            <person name="Chen Y."/>
            <person name="Liang X."/>
            <person name="Fu R."/>
            <person name="Li Q."/>
            <person name="Zhang J."/>
            <person name="Yu X."/>
            <person name="Xie Z."/>
            <person name="Ding L."/>
            <person name="Guan P."/>
            <person name="Tang J."/>
            <person name="Liang Y."/>
            <person name="Wang S."/>
            <person name="Deng Q."/>
            <person name="Li S."/>
            <person name="Zhu J."/>
            <person name="Wang L."/>
            <person name="Liu H."/>
            <person name="Li P."/>
        </authorList>
    </citation>
    <scope>NUCLEOTIDE SEQUENCE [LARGE SCALE GENOMIC DNA]</scope>
    <source>
        <strain evidence="3">AG-1 IA</strain>
    </source>
</reference>
<dbReference type="EMBL" id="AFRT01001067">
    <property type="protein sequence ID" value="ELU41378.1"/>
    <property type="molecule type" value="Genomic_DNA"/>
</dbReference>
<dbReference type="Proteomes" id="UP000011668">
    <property type="component" value="Unassembled WGS sequence"/>
</dbReference>
<keyword evidence="3" id="KW-1185">Reference proteome</keyword>
<evidence type="ECO:0000259" key="1">
    <source>
        <dbReference type="Pfam" id="PF13193"/>
    </source>
</evidence>
<proteinExistence type="predicted"/>